<protein>
    <recommendedName>
        <fullName evidence="2">protein-tyrosine-phosphatase</fullName>
        <ecNumber evidence="2">3.1.3.48</ecNumber>
    </recommendedName>
</protein>
<dbReference type="SUPFAM" id="SSF89550">
    <property type="entry name" value="PHP domain-like"/>
    <property type="match status" value="1"/>
</dbReference>
<comment type="caution">
    <text evidence="5">The sequence shown here is derived from an EMBL/GenBank/DDBJ whole genome shotgun (WGS) entry which is preliminary data.</text>
</comment>
<dbReference type="Gene3D" id="3.20.20.140">
    <property type="entry name" value="Metal-dependent hydrolases"/>
    <property type="match status" value="1"/>
</dbReference>
<sequence length="233" mass="26481">MEGFVDIHNHILPGIDDGAKTVEDSLALIKGFGEFGVNDFVCTPHIMENYYPNTPTTISKSLSLLKNELKMQGMNEINISAAAEHMIDANFETKLKESLIMPLANKYLLIEMSFLQASINFDTSIGKIKSVGLFPTLAHPERYLFMHRKMSSYEKLKKDGILLQLNLLSLGSYYGKDVQKIAHYLIGKNYINLLGSDIHNLEQLMELKKVTLNRKNIQKIKEILNENKKFKNS</sequence>
<dbReference type="InterPro" id="IPR016195">
    <property type="entry name" value="Pol/histidinol_Pase-like"/>
</dbReference>
<gene>
    <name evidence="5" type="ORF">V1I91_13745</name>
</gene>
<accession>A0ABU7IW87</accession>
<comment type="catalytic activity">
    <reaction evidence="4">
        <text>O-phospho-L-tyrosyl-[protein] + H2O = L-tyrosyl-[protein] + phosphate</text>
        <dbReference type="Rhea" id="RHEA:10684"/>
        <dbReference type="Rhea" id="RHEA-COMP:10136"/>
        <dbReference type="Rhea" id="RHEA-COMP:20101"/>
        <dbReference type="ChEBI" id="CHEBI:15377"/>
        <dbReference type="ChEBI" id="CHEBI:43474"/>
        <dbReference type="ChEBI" id="CHEBI:46858"/>
        <dbReference type="ChEBI" id="CHEBI:61978"/>
        <dbReference type="EC" id="3.1.3.48"/>
    </reaction>
</comment>
<dbReference type="Proteomes" id="UP001356308">
    <property type="component" value="Unassembled WGS sequence"/>
</dbReference>
<evidence type="ECO:0000256" key="3">
    <source>
        <dbReference type="ARBA" id="ARBA00022801"/>
    </source>
</evidence>
<comment type="similarity">
    <text evidence="1">Belongs to the metallo-dependent hydrolases superfamily. CpsB/CapC family.</text>
</comment>
<dbReference type="PIRSF" id="PIRSF016557">
    <property type="entry name" value="Caps_synth_CpsB"/>
    <property type="match status" value="1"/>
</dbReference>
<dbReference type="Pfam" id="PF19567">
    <property type="entry name" value="CpsB_CapC"/>
    <property type="match status" value="1"/>
</dbReference>
<evidence type="ECO:0000256" key="1">
    <source>
        <dbReference type="ARBA" id="ARBA00005750"/>
    </source>
</evidence>
<dbReference type="EMBL" id="JAZDDG010000006">
    <property type="protein sequence ID" value="MEE1977145.1"/>
    <property type="molecule type" value="Genomic_DNA"/>
</dbReference>
<keyword evidence="6" id="KW-1185">Reference proteome</keyword>
<keyword evidence="3 5" id="KW-0378">Hydrolase</keyword>
<name>A0ABU7IW87_9FLAO</name>
<dbReference type="InterPro" id="IPR016667">
    <property type="entry name" value="Caps_polysacc_synth_CpsB/CapC"/>
</dbReference>
<dbReference type="PANTHER" id="PTHR39181:SF1">
    <property type="entry name" value="TYROSINE-PROTEIN PHOSPHATASE YWQE"/>
    <property type="match status" value="1"/>
</dbReference>
<dbReference type="PANTHER" id="PTHR39181">
    <property type="entry name" value="TYROSINE-PROTEIN PHOSPHATASE YWQE"/>
    <property type="match status" value="1"/>
</dbReference>
<evidence type="ECO:0000313" key="6">
    <source>
        <dbReference type="Proteomes" id="UP001356308"/>
    </source>
</evidence>
<evidence type="ECO:0000256" key="2">
    <source>
        <dbReference type="ARBA" id="ARBA00013064"/>
    </source>
</evidence>
<dbReference type="GO" id="GO:0004725">
    <property type="term" value="F:protein tyrosine phosphatase activity"/>
    <property type="evidence" value="ECO:0007669"/>
    <property type="project" value="UniProtKB-EC"/>
</dbReference>
<evidence type="ECO:0000256" key="4">
    <source>
        <dbReference type="ARBA" id="ARBA00051722"/>
    </source>
</evidence>
<evidence type="ECO:0000313" key="5">
    <source>
        <dbReference type="EMBL" id="MEE1977145.1"/>
    </source>
</evidence>
<proteinExistence type="inferred from homology"/>
<dbReference type="EC" id="3.1.3.48" evidence="2"/>
<reference evidence="5 6" key="1">
    <citation type="submission" date="2024-01" db="EMBL/GenBank/DDBJ databases">
        <title>Maribacter spp. originated from different algae showed divergent polysaccharides utilization ability.</title>
        <authorList>
            <person name="Wang H."/>
            <person name="Wu Y."/>
        </authorList>
    </citation>
    <scope>NUCLEOTIDE SEQUENCE [LARGE SCALE GENOMIC DNA]</scope>
    <source>
        <strain evidence="5 6">PR1</strain>
    </source>
</reference>
<organism evidence="5 6">
    <name type="scientific">Maribacter cobaltidurans</name>
    <dbReference type="NCBI Taxonomy" id="1178778"/>
    <lineage>
        <taxon>Bacteria</taxon>
        <taxon>Pseudomonadati</taxon>
        <taxon>Bacteroidota</taxon>
        <taxon>Flavobacteriia</taxon>
        <taxon>Flavobacteriales</taxon>
        <taxon>Flavobacteriaceae</taxon>
        <taxon>Maribacter</taxon>
    </lineage>
</organism>